<proteinExistence type="predicted"/>
<reference evidence="2" key="1">
    <citation type="journal article" date="2019" name="bioRxiv">
        <title>Genomics, evolutionary history and diagnostics of the Alternaria alternata species group including apple and Asian pear pathotypes.</title>
        <authorList>
            <person name="Armitage A.D."/>
            <person name="Cockerton H.M."/>
            <person name="Sreenivasaprasad S."/>
            <person name="Woodhall J.W."/>
            <person name="Lane C.R."/>
            <person name="Harrison R.J."/>
            <person name="Clarkson J.P."/>
        </authorList>
    </citation>
    <scope>NUCLEOTIDE SEQUENCE [LARGE SCALE GENOMIC DNA]</scope>
    <source>
        <strain evidence="2">FERA 635</strain>
    </source>
</reference>
<keyword evidence="2" id="KW-1185">Reference proteome</keyword>
<evidence type="ECO:0000313" key="2">
    <source>
        <dbReference type="Proteomes" id="UP000293195"/>
    </source>
</evidence>
<evidence type="ECO:0000313" key="1">
    <source>
        <dbReference type="EMBL" id="RYN85707.1"/>
    </source>
</evidence>
<comment type="caution">
    <text evidence="1">The sequence shown here is derived from an EMBL/GenBank/DDBJ whole genome shotgun (WGS) entry which is preliminary data.</text>
</comment>
<accession>A0ABY0FP84</accession>
<organism evidence="1 2">
    <name type="scientific">Alternaria tenuissima</name>
    <dbReference type="NCBI Taxonomy" id="119927"/>
    <lineage>
        <taxon>Eukaryota</taxon>
        <taxon>Fungi</taxon>
        <taxon>Dikarya</taxon>
        <taxon>Ascomycota</taxon>
        <taxon>Pezizomycotina</taxon>
        <taxon>Dothideomycetes</taxon>
        <taxon>Pleosporomycetidae</taxon>
        <taxon>Pleosporales</taxon>
        <taxon>Pleosporineae</taxon>
        <taxon>Pleosporaceae</taxon>
        <taxon>Alternaria</taxon>
        <taxon>Alternaria sect. Alternaria</taxon>
        <taxon>Alternaria alternata complex</taxon>
    </lineage>
</organism>
<name>A0ABY0FP84_9PLEO</name>
<dbReference type="Proteomes" id="UP000293195">
    <property type="component" value="Unassembled WGS sequence"/>
</dbReference>
<gene>
    <name evidence="1" type="ORF">AA0119_g13202</name>
</gene>
<dbReference type="EMBL" id="PDXF01000179">
    <property type="protein sequence ID" value="RYN85707.1"/>
    <property type="molecule type" value="Genomic_DNA"/>
</dbReference>
<protein>
    <submittedName>
        <fullName evidence="1">Uncharacterized protein</fullName>
    </submittedName>
</protein>
<sequence length="215" mass="24117">MDTACIKNMGIFYDQKAIDVLDTEGYRVTLIGKDVEALMNRVVNPMSKLCRYSEELTLVYAVTKPIDGWLDDAAGIRQVDESFFVPLLADNHKDLYKISGPHSPTYASRYSIDYSNVTLISCVPDDQSGVNAMHLPTLEGMSSDLIEKVVDVTVPSYPVLPYMNMHKYPIKIDQADMGRMSDPSTHLRSDTMKCKVKLPTANPNVFGLRTVRIFL</sequence>